<dbReference type="KEGG" id="saci:Sinac_2292"/>
<dbReference type="InterPro" id="IPR036770">
    <property type="entry name" value="Ankyrin_rpt-contain_sf"/>
</dbReference>
<dbReference type="GO" id="GO:0004842">
    <property type="term" value="F:ubiquitin-protein transferase activity"/>
    <property type="evidence" value="ECO:0007669"/>
    <property type="project" value="TreeGrafter"/>
</dbReference>
<evidence type="ECO:0000313" key="4">
    <source>
        <dbReference type="EMBL" id="AGA26610.1"/>
    </source>
</evidence>
<dbReference type="PROSITE" id="PS50088">
    <property type="entry name" value="ANK_REPEAT"/>
    <property type="match status" value="3"/>
</dbReference>
<dbReference type="Proteomes" id="UP000010798">
    <property type="component" value="Chromosome"/>
</dbReference>
<protein>
    <submittedName>
        <fullName evidence="4">Ankyrin repeat-containing protein</fullName>
    </submittedName>
</protein>
<dbReference type="PROSITE" id="PS50297">
    <property type="entry name" value="ANK_REP_REGION"/>
    <property type="match status" value="2"/>
</dbReference>
<dbReference type="SMART" id="SM00248">
    <property type="entry name" value="ANK"/>
    <property type="match status" value="4"/>
</dbReference>
<keyword evidence="5" id="KW-1185">Reference proteome</keyword>
<dbReference type="Pfam" id="PF00023">
    <property type="entry name" value="Ank"/>
    <property type="match status" value="1"/>
</dbReference>
<reference evidence="4 5" key="1">
    <citation type="submission" date="2012-02" db="EMBL/GenBank/DDBJ databases">
        <title>Complete sequence of chromosome of Singulisphaera acidiphila DSM 18658.</title>
        <authorList>
            <consortium name="US DOE Joint Genome Institute (JGI-PGF)"/>
            <person name="Lucas S."/>
            <person name="Copeland A."/>
            <person name="Lapidus A."/>
            <person name="Glavina del Rio T."/>
            <person name="Dalin E."/>
            <person name="Tice H."/>
            <person name="Bruce D."/>
            <person name="Goodwin L."/>
            <person name="Pitluck S."/>
            <person name="Peters L."/>
            <person name="Ovchinnikova G."/>
            <person name="Chertkov O."/>
            <person name="Kyrpides N."/>
            <person name="Mavromatis K."/>
            <person name="Ivanova N."/>
            <person name="Brettin T."/>
            <person name="Detter J.C."/>
            <person name="Han C."/>
            <person name="Larimer F."/>
            <person name="Land M."/>
            <person name="Hauser L."/>
            <person name="Markowitz V."/>
            <person name="Cheng J.-F."/>
            <person name="Hugenholtz P."/>
            <person name="Woyke T."/>
            <person name="Wu D."/>
            <person name="Tindall B."/>
            <person name="Pomrenke H."/>
            <person name="Brambilla E."/>
            <person name="Klenk H.-P."/>
            <person name="Eisen J.A."/>
        </authorList>
    </citation>
    <scope>NUCLEOTIDE SEQUENCE [LARGE SCALE GENOMIC DNA]</scope>
    <source>
        <strain evidence="5">ATCC BAA-1392 / DSM 18658 / VKM B-2454 / MOB10</strain>
    </source>
</reference>
<dbReference type="PANTHER" id="PTHR24171:SF8">
    <property type="entry name" value="BRCA1-ASSOCIATED RING DOMAIN PROTEIN 1"/>
    <property type="match status" value="1"/>
</dbReference>
<dbReference type="GO" id="GO:0085020">
    <property type="term" value="P:protein K6-linked ubiquitination"/>
    <property type="evidence" value="ECO:0007669"/>
    <property type="project" value="TreeGrafter"/>
</dbReference>
<dbReference type="AlphaFoldDB" id="L0DCL0"/>
<evidence type="ECO:0000256" key="1">
    <source>
        <dbReference type="ARBA" id="ARBA00022737"/>
    </source>
</evidence>
<sequence length="265" mass="29664">MDHKTGDTWTSDALRRNDIAVVMQRVLTDPAYLTSRDHFRNTPLQTAIEFLQVGLVELMLQQGADPNVEVDDGYTCLLSAIESDSPNSIPIAAKLIDGGADIHRTGINGWTPLHMAAARGHVEKVRLLLEAGSHVNQRTEIDGSETPLMEAAAMGHPEVVQMLLEYGANPRMRDSVHNFTPLEKAQDAARGADPQIFEYLKSEDLRIDPDKMVADLDLTADQKEMAKSAYMNLDMAEQYRENAERRAREGNHQEVIRILSRFEDE</sequence>
<dbReference type="InterPro" id="IPR002110">
    <property type="entry name" value="Ankyrin_rpt"/>
</dbReference>
<dbReference type="Pfam" id="PF12796">
    <property type="entry name" value="Ank_2"/>
    <property type="match status" value="1"/>
</dbReference>
<dbReference type="Gene3D" id="1.25.40.20">
    <property type="entry name" value="Ankyrin repeat-containing domain"/>
    <property type="match status" value="1"/>
</dbReference>
<gene>
    <name evidence="4" type="ordered locus">Sinac_2292</name>
</gene>
<evidence type="ECO:0000256" key="3">
    <source>
        <dbReference type="PROSITE-ProRule" id="PRU00023"/>
    </source>
</evidence>
<dbReference type="STRING" id="886293.Sinac_2292"/>
<dbReference type="OrthoDB" id="198309at2"/>
<dbReference type="EMBL" id="CP003364">
    <property type="protein sequence ID" value="AGA26610.1"/>
    <property type="molecule type" value="Genomic_DNA"/>
</dbReference>
<dbReference type="PANTHER" id="PTHR24171">
    <property type="entry name" value="ANKYRIN REPEAT DOMAIN-CONTAINING PROTEIN 39-RELATED"/>
    <property type="match status" value="1"/>
</dbReference>
<feature type="repeat" description="ANK" evidence="3">
    <location>
        <begin position="143"/>
        <end position="175"/>
    </location>
</feature>
<name>L0DCL0_SINAD</name>
<evidence type="ECO:0000313" key="5">
    <source>
        <dbReference type="Proteomes" id="UP000010798"/>
    </source>
</evidence>
<dbReference type="PRINTS" id="PR01415">
    <property type="entry name" value="ANKYRIN"/>
</dbReference>
<feature type="repeat" description="ANK" evidence="3">
    <location>
        <begin position="39"/>
        <end position="71"/>
    </location>
</feature>
<keyword evidence="1" id="KW-0677">Repeat</keyword>
<dbReference type="eggNOG" id="COG0666">
    <property type="taxonomic scope" value="Bacteria"/>
</dbReference>
<keyword evidence="2 3" id="KW-0040">ANK repeat</keyword>
<organism evidence="4 5">
    <name type="scientific">Singulisphaera acidiphila (strain ATCC BAA-1392 / DSM 18658 / VKM B-2454 / MOB10)</name>
    <dbReference type="NCBI Taxonomy" id="886293"/>
    <lineage>
        <taxon>Bacteria</taxon>
        <taxon>Pseudomonadati</taxon>
        <taxon>Planctomycetota</taxon>
        <taxon>Planctomycetia</taxon>
        <taxon>Isosphaerales</taxon>
        <taxon>Isosphaeraceae</taxon>
        <taxon>Singulisphaera</taxon>
    </lineage>
</organism>
<proteinExistence type="predicted"/>
<evidence type="ECO:0000256" key="2">
    <source>
        <dbReference type="ARBA" id="ARBA00023043"/>
    </source>
</evidence>
<feature type="repeat" description="ANK" evidence="3">
    <location>
        <begin position="108"/>
        <end position="140"/>
    </location>
</feature>
<accession>L0DCL0</accession>
<dbReference type="HOGENOM" id="CLU_1049303_0_0_0"/>
<dbReference type="SUPFAM" id="SSF48403">
    <property type="entry name" value="Ankyrin repeat"/>
    <property type="match status" value="1"/>
</dbReference>